<keyword evidence="2" id="KW-0472">Membrane</keyword>
<feature type="transmembrane region" description="Helical" evidence="2">
    <location>
        <begin position="6"/>
        <end position="24"/>
    </location>
</feature>
<evidence type="ECO:0000256" key="1">
    <source>
        <dbReference type="SAM" id="MobiDB-lite"/>
    </source>
</evidence>
<keyword evidence="2" id="KW-0812">Transmembrane</keyword>
<keyword evidence="2" id="KW-1133">Transmembrane helix</keyword>
<reference evidence="3" key="1">
    <citation type="submission" date="2013-04" db="EMBL/GenBank/DDBJ databases">
        <title>Genome sequence of Chlamydia psittaci 10_881_SC42.</title>
        <authorList>
            <person name="Huot-Creasy H."/>
            <person name="McCracken C.L."/>
            <person name="Humphries M."/>
            <person name="Sachse K."/>
            <person name="Laroucau K."/>
            <person name="Bavoil P."/>
            <person name="Myers G.S."/>
        </authorList>
    </citation>
    <scope>NUCLEOTIDE SEQUENCE [LARGE SCALE GENOMIC DNA]</scope>
    <source>
        <strain evidence="3">10_881_SC42</strain>
    </source>
</reference>
<protein>
    <submittedName>
        <fullName evidence="3">Exported TonB protein</fullName>
    </submittedName>
</protein>
<proteinExistence type="predicted"/>
<evidence type="ECO:0000313" key="4">
    <source>
        <dbReference type="Proteomes" id="UP000014821"/>
    </source>
</evidence>
<evidence type="ECO:0000313" key="3">
    <source>
        <dbReference type="EMBL" id="EPP38590.1"/>
    </source>
</evidence>
<dbReference type="Proteomes" id="UP000014821">
    <property type="component" value="Unassembled WGS sequence"/>
</dbReference>
<accession>A0ABN0MSX3</accession>
<dbReference type="EMBL" id="ATND01000001">
    <property type="protein sequence ID" value="EPP38590.1"/>
    <property type="molecule type" value="Genomic_DNA"/>
</dbReference>
<evidence type="ECO:0000256" key="2">
    <source>
        <dbReference type="SAM" id="Phobius"/>
    </source>
</evidence>
<dbReference type="NCBIfam" id="NF038014">
    <property type="entry name" value="Chlamy_inclu_1"/>
    <property type="match status" value="1"/>
</dbReference>
<sequence length="239" mass="27300">MNTFFSHFFLAALIHGACIALLIYSPGKTKHLKLHPFKEKLVFIHEPPTPVQSTQSTATQKHETSIPQSPPKKQTKNSSENKPISTPPKDKEKPKCQSQQKERLENTTKQVITQNKQLKTIADLTKKLSDHLEDSSSHLNLALPKHDKMPLPISETQEEELCQLLREYIVLPISGEIRLKLILTPQGRVYECVILSPISEAEKQFILTRMSEIPFTKFLDKYKISKNIVFHIKLLSNES</sequence>
<dbReference type="RefSeq" id="WP_020355667.1">
    <property type="nucleotide sequence ID" value="NZ_KE360587.1"/>
</dbReference>
<feature type="region of interest" description="Disordered" evidence="1">
    <location>
        <begin position="48"/>
        <end position="109"/>
    </location>
</feature>
<gene>
    <name evidence="3" type="ORF">CP10881SC42_0184</name>
</gene>
<name>A0ABN0MSX3_9CHLA</name>
<keyword evidence="4" id="KW-1185">Reference proteome</keyword>
<feature type="compositionally biased region" description="Basic and acidic residues" evidence="1">
    <location>
        <begin position="88"/>
        <end position="106"/>
    </location>
</feature>
<organism evidence="3 4">
    <name type="scientific">Chlamydia avium</name>
    <dbReference type="NCBI Taxonomy" id="1457141"/>
    <lineage>
        <taxon>Bacteria</taxon>
        <taxon>Pseudomonadati</taxon>
        <taxon>Chlamydiota</taxon>
        <taxon>Chlamydiia</taxon>
        <taxon>Chlamydiales</taxon>
        <taxon>Chlamydiaceae</taxon>
        <taxon>Chlamydia/Chlamydophila group</taxon>
        <taxon>Chlamydia</taxon>
    </lineage>
</organism>
<comment type="caution">
    <text evidence="3">The sequence shown here is derived from an EMBL/GenBank/DDBJ whole genome shotgun (WGS) entry which is preliminary data.</text>
</comment>